<dbReference type="Proteomes" id="UP000001396">
    <property type="component" value="Unassembled WGS sequence"/>
</dbReference>
<evidence type="ECO:0000313" key="1">
    <source>
        <dbReference type="EMBL" id="EFA80869.1"/>
    </source>
</evidence>
<reference evidence="1 2" key="1">
    <citation type="journal article" date="2011" name="Genome Res.">
        <title>Phylogeny-wide analysis of social amoeba genomes highlights ancient origins for complex intercellular communication.</title>
        <authorList>
            <person name="Heidel A.J."/>
            <person name="Lawal H.M."/>
            <person name="Felder M."/>
            <person name="Schilde C."/>
            <person name="Helps N.R."/>
            <person name="Tunggal B."/>
            <person name="Rivero F."/>
            <person name="John U."/>
            <person name="Schleicher M."/>
            <person name="Eichinger L."/>
            <person name="Platzer M."/>
            <person name="Noegel A.A."/>
            <person name="Schaap P."/>
            <person name="Gloeckner G."/>
        </authorList>
    </citation>
    <scope>NUCLEOTIDE SEQUENCE [LARGE SCALE GENOMIC DNA]</scope>
    <source>
        <strain evidence="2">ATCC 26659 / Pp 5 / PN500</strain>
    </source>
</reference>
<gene>
    <name evidence="1" type="ORF">PPL_06458</name>
</gene>
<proteinExistence type="predicted"/>
<accession>D3BD77</accession>
<dbReference type="Pfam" id="PF13637">
    <property type="entry name" value="Ank_4"/>
    <property type="match status" value="1"/>
</dbReference>
<protein>
    <recommendedName>
        <fullName evidence="3">Ankyrin repeat protein</fullName>
    </recommendedName>
</protein>
<evidence type="ECO:0000313" key="2">
    <source>
        <dbReference type="Proteomes" id="UP000001396"/>
    </source>
</evidence>
<name>D3BD77_HETP5</name>
<dbReference type="SUPFAM" id="SSF48403">
    <property type="entry name" value="Ankyrin repeat"/>
    <property type="match status" value="1"/>
</dbReference>
<organism evidence="1 2">
    <name type="scientific">Heterostelium pallidum (strain ATCC 26659 / Pp 5 / PN500)</name>
    <name type="common">Cellular slime mold</name>
    <name type="synonym">Polysphondylium pallidum</name>
    <dbReference type="NCBI Taxonomy" id="670386"/>
    <lineage>
        <taxon>Eukaryota</taxon>
        <taxon>Amoebozoa</taxon>
        <taxon>Evosea</taxon>
        <taxon>Eumycetozoa</taxon>
        <taxon>Dictyostelia</taxon>
        <taxon>Acytosteliales</taxon>
        <taxon>Acytosteliaceae</taxon>
        <taxon>Heterostelium</taxon>
    </lineage>
</organism>
<dbReference type="AlphaFoldDB" id="D3BD77"/>
<dbReference type="STRING" id="670386.D3BD77"/>
<dbReference type="Gene3D" id="1.25.40.20">
    <property type="entry name" value="Ankyrin repeat-containing domain"/>
    <property type="match status" value="2"/>
</dbReference>
<dbReference type="PANTHER" id="PTHR46586:SF3">
    <property type="entry name" value="ANKYRIN REPEAT-CONTAINING PROTEIN"/>
    <property type="match status" value="1"/>
</dbReference>
<evidence type="ECO:0008006" key="3">
    <source>
        <dbReference type="Google" id="ProtNLM"/>
    </source>
</evidence>
<dbReference type="InterPro" id="IPR002110">
    <property type="entry name" value="Ankyrin_rpt"/>
</dbReference>
<dbReference type="InterPro" id="IPR052050">
    <property type="entry name" value="SecEffector_AnkRepeat"/>
</dbReference>
<dbReference type="PANTHER" id="PTHR46586">
    <property type="entry name" value="ANKYRIN REPEAT-CONTAINING PROTEIN"/>
    <property type="match status" value="1"/>
</dbReference>
<dbReference type="EMBL" id="ADBJ01000028">
    <property type="protein sequence ID" value="EFA80869.1"/>
    <property type="molecule type" value="Genomic_DNA"/>
</dbReference>
<dbReference type="RefSeq" id="XP_020432988.1">
    <property type="nucleotide sequence ID" value="XM_020577314.1"/>
</dbReference>
<dbReference type="GeneID" id="31361940"/>
<dbReference type="Pfam" id="PF12796">
    <property type="entry name" value="Ank_2"/>
    <property type="match status" value="1"/>
</dbReference>
<dbReference type="InterPro" id="IPR036770">
    <property type="entry name" value="Ankyrin_rpt-contain_sf"/>
</dbReference>
<keyword evidence="2" id="KW-1185">Reference proteome</keyword>
<sequence length="235" mass="26984">MEKMLVLCENGNSELLKYVVQSKIGGDKLDMSLCIDRAAEFGNLDAVKYLSENRKEECTTEAMDISAKGCTKKAMQLACENGHLQVAEFLHKYRFEGLDRFASINNSIGGFLKIVQFVQSNNRTIHYKNTFDNVAKKGHLDILKFLHYQRKEECSTNAIDWSAAKGHFSVVEFLLNNRTEGFTEDALIQSARNGHLSIFEFLYKHRKSSFSIYRAMETAIQHQQTQINKSKFYRI</sequence>
<comment type="caution">
    <text evidence="1">The sequence shown here is derived from an EMBL/GenBank/DDBJ whole genome shotgun (WGS) entry which is preliminary data.</text>
</comment>
<dbReference type="InParanoid" id="D3BD77"/>